<sequence>MPSAMTVLPDRRKMLVIRRCDGAPPTAPPSPLLETKIDLIRITTHTMEELTNEQIEFGEIAKSLRNDPRSLTNIRTRGGLKDCGPLQKAFYNLKEPYVDPNYFHHVKYHGFRPATLRDLIRTINHQNQGSSRADRYLRWIAHCLSFYPDQDMELPHTGVNLKQPNCDASTDRGQPTHSRPSGTPVLRPFNPPTPSGDAALFLAHYWAQLANVLLDNQQSYTHQLKWMIRECRNWDFERVAHEDDEYLPKFPQYHFDLGENMRGNQEEPQFFSSCDPQFSNPLPEFEEEKRIGSDQETVDIFNRIYEWLDGMTSGPTSME</sequence>
<dbReference type="EMBL" id="CAJGYM010000034">
    <property type="protein sequence ID" value="CAD6193347.1"/>
    <property type="molecule type" value="Genomic_DNA"/>
</dbReference>
<organism evidence="2 3">
    <name type="scientific">Caenorhabditis auriculariae</name>
    <dbReference type="NCBI Taxonomy" id="2777116"/>
    <lineage>
        <taxon>Eukaryota</taxon>
        <taxon>Metazoa</taxon>
        <taxon>Ecdysozoa</taxon>
        <taxon>Nematoda</taxon>
        <taxon>Chromadorea</taxon>
        <taxon>Rhabditida</taxon>
        <taxon>Rhabditina</taxon>
        <taxon>Rhabditomorpha</taxon>
        <taxon>Rhabditoidea</taxon>
        <taxon>Rhabditidae</taxon>
        <taxon>Peloderinae</taxon>
        <taxon>Caenorhabditis</taxon>
    </lineage>
</organism>
<evidence type="ECO:0000313" key="3">
    <source>
        <dbReference type="Proteomes" id="UP000835052"/>
    </source>
</evidence>
<feature type="region of interest" description="Disordered" evidence="1">
    <location>
        <begin position="162"/>
        <end position="188"/>
    </location>
</feature>
<evidence type="ECO:0000256" key="1">
    <source>
        <dbReference type="SAM" id="MobiDB-lite"/>
    </source>
</evidence>
<protein>
    <submittedName>
        <fullName evidence="2">Uncharacterized protein</fullName>
    </submittedName>
</protein>
<gene>
    <name evidence="2" type="ORF">CAUJ_LOCUS9266</name>
</gene>
<feature type="compositionally biased region" description="Polar residues" evidence="1">
    <location>
        <begin position="162"/>
        <end position="181"/>
    </location>
</feature>
<accession>A0A8S1HDP4</accession>
<keyword evidence="3" id="KW-1185">Reference proteome</keyword>
<dbReference type="AlphaFoldDB" id="A0A8S1HDP4"/>
<name>A0A8S1HDP4_9PELO</name>
<evidence type="ECO:0000313" key="2">
    <source>
        <dbReference type="EMBL" id="CAD6193347.1"/>
    </source>
</evidence>
<proteinExistence type="predicted"/>
<reference evidence="2" key="1">
    <citation type="submission" date="2020-10" db="EMBL/GenBank/DDBJ databases">
        <authorList>
            <person name="Kikuchi T."/>
        </authorList>
    </citation>
    <scope>NUCLEOTIDE SEQUENCE</scope>
    <source>
        <strain evidence="2">NKZ352</strain>
    </source>
</reference>
<dbReference type="Proteomes" id="UP000835052">
    <property type="component" value="Unassembled WGS sequence"/>
</dbReference>
<comment type="caution">
    <text evidence="2">The sequence shown here is derived from an EMBL/GenBank/DDBJ whole genome shotgun (WGS) entry which is preliminary data.</text>
</comment>